<sequence>MHPGPVSNRAAALHIPPEAHALSGLPASLWDETFPTLADLTAAVNAESCGEWDDDSLDENEIYRSRRIELEEGPKVLVCSCRHVRVEYSSTAAGYTLGQFQSGYTDSRPPSYEHSPSCLYAVSDPCLQQSSQHCSLIPMSLWDEKFLSMNSLLERMDELTGGTWDVTGDDSIHNNVGAGTIECMSCCWEGASVSIGFSRRGTIRLRGFSRKRGLRGDTVTLNSHHPKCPVMMRLHKGIPFPDVSLHRLLVPQVPQPTCTREELLYVLGPGQGLFRISERCSTDATMLCVITMPPTGDRDTRSQRSREYIPLPPGMVLPLGRYVGTAHRVLRVGSEIILSLCPVKHEWGTPWQSYILSLDTHTWRKLPPCPPTPQEPLDGESHARKRERETDWTKQMEPLFVLEDQLHSLGEHREGTAWDGRSVIVHYTLDLATGTWRYVSDSKREAGPFLSSRDVVTHQMCVLKGVFYVFCRNILLATYSIPNGWREHMSFGSGETLTSFTGKYASGAVPVGRMIVRQRRSTAPNPRVEPAVYEAYDTVTGETQVWLGDVILVKRPQLMEGDGVYPLWVSATPAQVFYLDIDRDCG</sequence>
<evidence type="ECO:0000313" key="3">
    <source>
        <dbReference type="Proteomes" id="UP000265618"/>
    </source>
</evidence>
<evidence type="ECO:0000313" key="2">
    <source>
        <dbReference type="EMBL" id="GIQ81058.1"/>
    </source>
</evidence>
<evidence type="ECO:0000256" key="1">
    <source>
        <dbReference type="SAM" id="MobiDB-lite"/>
    </source>
</evidence>
<name>A0A9K3GFK3_9EUKA</name>
<dbReference type="AlphaFoldDB" id="A0A9K3GFK3"/>
<keyword evidence="3" id="KW-1185">Reference proteome</keyword>
<feature type="compositionally biased region" description="Basic and acidic residues" evidence="1">
    <location>
        <begin position="379"/>
        <end position="390"/>
    </location>
</feature>
<proteinExistence type="predicted"/>
<organism evidence="2 3">
    <name type="scientific">Kipferlia bialata</name>
    <dbReference type="NCBI Taxonomy" id="797122"/>
    <lineage>
        <taxon>Eukaryota</taxon>
        <taxon>Metamonada</taxon>
        <taxon>Carpediemonas-like organisms</taxon>
        <taxon>Kipferlia</taxon>
    </lineage>
</organism>
<dbReference type="Proteomes" id="UP000265618">
    <property type="component" value="Unassembled WGS sequence"/>
</dbReference>
<accession>A0A9K3GFK3</accession>
<gene>
    <name evidence="2" type="ORF">KIPB_001955</name>
</gene>
<protein>
    <submittedName>
        <fullName evidence="2">Uncharacterized protein</fullName>
    </submittedName>
</protein>
<reference evidence="2 3" key="1">
    <citation type="journal article" date="2018" name="PLoS ONE">
        <title>The draft genome of Kipferlia bialata reveals reductive genome evolution in fornicate parasites.</title>
        <authorList>
            <person name="Tanifuji G."/>
            <person name="Takabayashi S."/>
            <person name="Kume K."/>
            <person name="Takagi M."/>
            <person name="Nakayama T."/>
            <person name="Kamikawa R."/>
            <person name="Inagaki Y."/>
            <person name="Hashimoto T."/>
        </authorList>
    </citation>
    <scope>NUCLEOTIDE SEQUENCE [LARGE SCALE GENOMIC DNA]</scope>
    <source>
        <strain evidence="2">NY0173</strain>
    </source>
</reference>
<feature type="region of interest" description="Disordered" evidence="1">
    <location>
        <begin position="366"/>
        <end position="390"/>
    </location>
</feature>
<dbReference type="EMBL" id="BDIP01000298">
    <property type="protein sequence ID" value="GIQ81058.1"/>
    <property type="molecule type" value="Genomic_DNA"/>
</dbReference>
<comment type="caution">
    <text evidence="2">The sequence shown here is derived from an EMBL/GenBank/DDBJ whole genome shotgun (WGS) entry which is preliminary data.</text>
</comment>